<reference evidence="2" key="1">
    <citation type="submission" date="2019-03" db="EMBL/GenBank/DDBJ databases">
        <title>Improved annotation for the trematode Fasciola hepatica.</title>
        <authorList>
            <person name="Choi Y.-J."/>
            <person name="Martin J."/>
            <person name="Mitreva M."/>
        </authorList>
    </citation>
    <scope>NUCLEOTIDE SEQUENCE [LARGE SCALE GENOMIC DNA]</scope>
</reference>
<evidence type="ECO:0000256" key="1">
    <source>
        <dbReference type="SAM" id="MobiDB-lite"/>
    </source>
</evidence>
<protein>
    <submittedName>
        <fullName evidence="2">Uncharacterized protein</fullName>
    </submittedName>
</protein>
<dbReference type="Proteomes" id="UP000230066">
    <property type="component" value="Unassembled WGS sequence"/>
</dbReference>
<evidence type="ECO:0000313" key="3">
    <source>
        <dbReference type="Proteomes" id="UP000230066"/>
    </source>
</evidence>
<name>A0A4E0R7L3_FASHE</name>
<gene>
    <name evidence="2" type="ORF">D915_006375</name>
</gene>
<evidence type="ECO:0000313" key="2">
    <source>
        <dbReference type="EMBL" id="THD22886.1"/>
    </source>
</evidence>
<dbReference type="AlphaFoldDB" id="A0A4E0R7L3"/>
<dbReference type="EMBL" id="JXXN02002465">
    <property type="protein sequence ID" value="THD22886.1"/>
    <property type="molecule type" value="Genomic_DNA"/>
</dbReference>
<organism evidence="2 3">
    <name type="scientific">Fasciola hepatica</name>
    <name type="common">Liver fluke</name>
    <dbReference type="NCBI Taxonomy" id="6192"/>
    <lineage>
        <taxon>Eukaryota</taxon>
        <taxon>Metazoa</taxon>
        <taxon>Spiralia</taxon>
        <taxon>Lophotrochozoa</taxon>
        <taxon>Platyhelminthes</taxon>
        <taxon>Trematoda</taxon>
        <taxon>Digenea</taxon>
        <taxon>Plagiorchiida</taxon>
        <taxon>Echinostomata</taxon>
        <taxon>Echinostomatoidea</taxon>
        <taxon>Fasciolidae</taxon>
        <taxon>Fasciola</taxon>
    </lineage>
</organism>
<comment type="caution">
    <text evidence="2">The sequence shown here is derived from an EMBL/GenBank/DDBJ whole genome shotgun (WGS) entry which is preliminary data.</text>
</comment>
<sequence>MKPGMVSDTTDQFSRIKLRGEEGMDNRMRGQGSLSLKTISVKESADAVRQQVHVRCTGDEALDNREWGQRGTGVSSLMDCNQTREPMAALQPSRRAIRSEEAVENWNRDHLKECTEMEHVLNHGWSSCNREVSGIRSRTQSAISSHTMTCPPWGTLDQGKLTGERPKTAARGVSREGAIYALREGSAMADRMGLKQTSGAQFASVDPVELNEIRENAIHSSDEQPARHGPKARLDGLEYAMNGRGTLTTGLIPATRALSETITAPRLKGDAYEIAKANNGDGSKLLLSNWRLKPDQQPPVRPIPNSRNIRDRSRGAEARSCLNPTRPKWSGKVHWKRRSPAPVHSTF</sequence>
<feature type="compositionally biased region" description="Basic and acidic residues" evidence="1">
    <location>
        <begin position="308"/>
        <end position="317"/>
    </location>
</feature>
<accession>A0A4E0R7L3</accession>
<feature type="region of interest" description="Disordered" evidence="1">
    <location>
        <begin position="295"/>
        <end position="347"/>
    </location>
</feature>
<proteinExistence type="predicted"/>
<feature type="compositionally biased region" description="Basic residues" evidence="1">
    <location>
        <begin position="329"/>
        <end position="339"/>
    </location>
</feature>
<keyword evidence="3" id="KW-1185">Reference proteome</keyword>
<feature type="region of interest" description="Disordered" evidence="1">
    <location>
        <begin position="142"/>
        <end position="166"/>
    </location>
</feature>